<keyword evidence="1" id="KW-0472">Membrane</keyword>
<dbReference type="SUPFAM" id="SSF48264">
    <property type="entry name" value="Cytochrome P450"/>
    <property type="match status" value="1"/>
</dbReference>
<keyword evidence="2" id="KW-0808">Transferase</keyword>
<name>A0ABP0JCH1_9DINO</name>
<dbReference type="Gene3D" id="1.10.630.10">
    <property type="entry name" value="Cytochrome P450"/>
    <property type="match status" value="1"/>
</dbReference>
<dbReference type="InterPro" id="IPR036396">
    <property type="entry name" value="Cyt_P450_sf"/>
</dbReference>
<dbReference type="GO" id="GO:0016301">
    <property type="term" value="F:kinase activity"/>
    <property type="evidence" value="ECO:0007669"/>
    <property type="project" value="UniProtKB-KW"/>
</dbReference>
<sequence>MMADTALLKTPAGWGDINEVVYAPPQNVAGDATWLSVFCMWLTLPISCVQGIIGGLCQFFMAFFVLGCYCCQCIPQWLCCSSMGSAECGRPCILAPAWWRYVIGGLTALIAQSRSRLALFIWEWKAFGNGDHFWHGEGFWSVTYKECSDIMKSNQRRSSSFACIQACVPDLFATNILLFLSNNGPDSEWAYLRSALHSTLLDHGCRDYIDRQKKLRSLVANDWPNPKISDLSDIDKIRLTVSKCVFYMMFGIWFSKEDAEILKGWRDMAVYFVLPRLVHRFLFNFGICRVQGLRVKTVGLIEKHGLESFIMDINEKLPEKYRRTPIVKLCDEMMFAVGFAGIGGTSACCETVGAFLQRKIPEEASAHLINFEKFPTNESMVEAFNSNPIAYIKESCRIDPPVTSATNVSKEERVIKLRGRDYTMSENTLNQYVLSMANRDPSIFPNPDVFDPSRKELSQALTWNGAFGTPDEEKVYPRICPGRYLSLDVALAVVGHVTGLKEGSYKLP</sequence>
<evidence type="ECO:0000313" key="3">
    <source>
        <dbReference type="Proteomes" id="UP001642464"/>
    </source>
</evidence>
<proteinExistence type="predicted"/>
<accession>A0ABP0JCH1</accession>
<gene>
    <name evidence="2" type="ORF">SCF082_LOCUS11380</name>
</gene>
<keyword evidence="2" id="KW-0418">Kinase</keyword>
<dbReference type="InterPro" id="IPR001128">
    <property type="entry name" value="Cyt_P450"/>
</dbReference>
<keyword evidence="1" id="KW-0812">Transmembrane</keyword>
<protein>
    <submittedName>
        <fullName evidence="2">5'-AMP-activated protein kinase catalytic subunit alpha-1</fullName>
    </submittedName>
</protein>
<feature type="transmembrane region" description="Helical" evidence="1">
    <location>
        <begin position="32"/>
        <end position="52"/>
    </location>
</feature>
<organism evidence="2 3">
    <name type="scientific">Durusdinium trenchii</name>
    <dbReference type="NCBI Taxonomy" id="1381693"/>
    <lineage>
        <taxon>Eukaryota</taxon>
        <taxon>Sar</taxon>
        <taxon>Alveolata</taxon>
        <taxon>Dinophyceae</taxon>
        <taxon>Suessiales</taxon>
        <taxon>Symbiodiniaceae</taxon>
        <taxon>Durusdinium</taxon>
    </lineage>
</organism>
<evidence type="ECO:0000313" key="2">
    <source>
        <dbReference type="EMBL" id="CAK9012102.1"/>
    </source>
</evidence>
<keyword evidence="3" id="KW-1185">Reference proteome</keyword>
<keyword evidence="1" id="KW-1133">Transmembrane helix</keyword>
<comment type="caution">
    <text evidence="2">The sequence shown here is derived from an EMBL/GenBank/DDBJ whole genome shotgun (WGS) entry which is preliminary data.</text>
</comment>
<dbReference type="Proteomes" id="UP001642464">
    <property type="component" value="Unassembled WGS sequence"/>
</dbReference>
<dbReference type="Pfam" id="PF00067">
    <property type="entry name" value="p450"/>
    <property type="match status" value="1"/>
</dbReference>
<evidence type="ECO:0000256" key="1">
    <source>
        <dbReference type="SAM" id="Phobius"/>
    </source>
</evidence>
<dbReference type="EMBL" id="CAXAMM010006736">
    <property type="protein sequence ID" value="CAK9012102.1"/>
    <property type="molecule type" value="Genomic_DNA"/>
</dbReference>
<reference evidence="2 3" key="1">
    <citation type="submission" date="2024-02" db="EMBL/GenBank/DDBJ databases">
        <authorList>
            <person name="Chen Y."/>
            <person name="Shah S."/>
            <person name="Dougan E. K."/>
            <person name="Thang M."/>
            <person name="Chan C."/>
        </authorList>
    </citation>
    <scope>NUCLEOTIDE SEQUENCE [LARGE SCALE GENOMIC DNA]</scope>
</reference>